<reference evidence="1 2" key="1">
    <citation type="submission" date="2023-03" db="EMBL/GenBank/DDBJ databases">
        <title>Halomonas sp. nov., isolated from Korean tranditional fermented seafood 'Jeotgal'.</title>
        <authorList>
            <person name="Kim B."/>
            <person name="Shin N.-R."/>
        </authorList>
    </citation>
    <scope>NUCLEOTIDE SEQUENCE [LARGE SCALE GENOMIC DNA]</scope>
    <source>
        <strain evidence="1 2">SG2L-4</strain>
    </source>
</reference>
<evidence type="ECO:0000313" key="1">
    <source>
        <dbReference type="EMBL" id="WNK20394.1"/>
    </source>
</evidence>
<gene>
    <name evidence="1" type="ORF">P1P91_01525</name>
</gene>
<dbReference type="EMBL" id="CP119391">
    <property type="protein sequence ID" value="WNK20394.1"/>
    <property type="molecule type" value="Genomic_DNA"/>
</dbReference>
<dbReference type="Proteomes" id="UP001301869">
    <property type="component" value="Chromosome"/>
</dbReference>
<keyword evidence="2" id="KW-1185">Reference proteome</keyword>
<name>A0ABY9YZU0_9GAMM</name>
<proteinExistence type="predicted"/>
<organism evidence="1 2">
    <name type="scientific">Halomonas piscis</name>
    <dbReference type="NCBI Taxonomy" id="3031727"/>
    <lineage>
        <taxon>Bacteria</taxon>
        <taxon>Pseudomonadati</taxon>
        <taxon>Pseudomonadota</taxon>
        <taxon>Gammaproteobacteria</taxon>
        <taxon>Oceanospirillales</taxon>
        <taxon>Halomonadaceae</taxon>
        <taxon>Halomonas</taxon>
    </lineage>
</organism>
<dbReference type="RefSeq" id="WP_311884031.1">
    <property type="nucleotide sequence ID" value="NZ_CP119391.1"/>
</dbReference>
<protein>
    <submittedName>
        <fullName evidence="1">Uncharacterized protein</fullName>
    </submittedName>
</protein>
<sequence length="158" mass="17438">MHAVACCHDGRMSVLGASLWNAGHAKRAGYPAVPPCQRFFTERPCNLSDQRGWCQPSAVKRALKRRHGGYAQSGQRFSTELSTGCLTSTARSITAEKPAVKKAVRRARQVHLRGKPVTSAFPPGCTNPIERFAVLAEKPPLRHHHGAWKLVHEVINKK</sequence>
<accession>A0ABY9YZU0</accession>
<evidence type="ECO:0000313" key="2">
    <source>
        <dbReference type="Proteomes" id="UP001301869"/>
    </source>
</evidence>